<dbReference type="FunCoup" id="A0A0C3D5J5">
    <property type="interactions" value="323"/>
</dbReference>
<dbReference type="Gene3D" id="3.30.420.40">
    <property type="match status" value="4"/>
</dbReference>
<dbReference type="Gene3D" id="3.90.640.10">
    <property type="entry name" value="Actin, Chain A, domain 4"/>
    <property type="match status" value="2"/>
</dbReference>
<evidence type="ECO:0000313" key="4">
    <source>
        <dbReference type="EMBL" id="KIM51669.1"/>
    </source>
</evidence>
<dbReference type="Pfam" id="PF00022">
    <property type="entry name" value="Actin"/>
    <property type="match status" value="2"/>
</dbReference>
<evidence type="ECO:0000313" key="5">
    <source>
        <dbReference type="Proteomes" id="UP000053989"/>
    </source>
</evidence>
<sequence length="726" mass="82468">MSAEEYLPIYHVPAPTLPTVVPFDSYDAYRGHYTPLIIDNGASHIRFGFSLDSKPHVAPNVVARYKERKSNQFVLLFGNGVDAESGAKGQTRTPWEGDVLLNFDALEHALDCAFITLGIDAPTIEHPVLMTERLASPLHSRALTSELMFEQYGVPSLTYCVDALMSFYYRYDQPQTPFVTDGLVISFNTASTSVIPVLGGKGILSQAKRIPWGTLQCTEYLLKLIQLKYHSFPTRVTNTQASWMLHSFCKFAPDYQSALRSLQDPYAMRAGARVIQFPFTVQAAEEKTEDELARIAERRKEQGKKLQEIAARNRTEKLVQKENDLQYLLNLRENRSDNKREWQNALLDEGFEDDAALDETIKKLEQDLKKARKKEVEGQDEPTEEPTFTLIDVPDADLDEDGLKEKKKQKLLKAGFEARARARREKEKEREEREAEERREEEERENDFKGWAGRLRRDQEAIMNRIKERERRKAALSDRKSAVAQARMKNIASLAADDRVPKKKRKAGAEDMFGANDEDWAIYRKINTAALSSDEEDDIQQLRVIEGKLLVHDPTFTTEDTHASRTAARSALLSSFRPQYPPGDAAGAARIHLNAERWRVCETYFAPSMAGIDAAGIGEVLQTVLARFPQDEKARLVKNVFLTGCPSQFPGLPDRIYSALRPILPPEMHLGSVQCAQDPLRDAWRGMAAFANKGEFRKVAITRTDYEELGGEWIKKWWGGNWNYAE</sequence>
<evidence type="ECO:0000256" key="1">
    <source>
        <dbReference type="RuleBase" id="RU000487"/>
    </source>
</evidence>
<dbReference type="InterPro" id="IPR043129">
    <property type="entry name" value="ATPase_NBD"/>
</dbReference>
<name>A0A0C3D5J5_9AGAM</name>
<dbReference type="Proteomes" id="UP000053989">
    <property type="component" value="Unassembled WGS sequence"/>
</dbReference>
<comment type="similarity">
    <text evidence="1">Belongs to the actin family.</text>
</comment>
<gene>
    <name evidence="4" type="ORF">SCLCIDRAFT_142716</name>
</gene>
<dbReference type="SUPFAM" id="SSF53067">
    <property type="entry name" value="Actin-like ATPase domain"/>
    <property type="match status" value="2"/>
</dbReference>
<proteinExistence type="inferred from homology"/>
<dbReference type="HOGENOM" id="CLU_008246_1_0_1"/>
<dbReference type="STRING" id="1036808.A0A0C3D5J5"/>
<dbReference type="InterPro" id="IPR004000">
    <property type="entry name" value="Actin"/>
</dbReference>
<feature type="compositionally biased region" description="Basic and acidic residues" evidence="3">
    <location>
        <begin position="418"/>
        <end position="438"/>
    </location>
</feature>
<feature type="coiled-coil region" evidence="2">
    <location>
        <begin position="354"/>
        <end position="381"/>
    </location>
</feature>
<dbReference type="FunFam" id="3.30.420.40:FF:000058">
    <property type="entry name" value="Putative actin-related protein 5"/>
    <property type="match status" value="1"/>
</dbReference>
<keyword evidence="5" id="KW-1185">Reference proteome</keyword>
<protein>
    <submittedName>
        <fullName evidence="4">Uncharacterized protein</fullName>
    </submittedName>
</protein>
<dbReference type="PANTHER" id="PTHR11937">
    <property type="entry name" value="ACTIN"/>
    <property type="match status" value="1"/>
</dbReference>
<reference evidence="5" key="2">
    <citation type="submission" date="2015-01" db="EMBL/GenBank/DDBJ databases">
        <title>Evolutionary Origins and Diversification of the Mycorrhizal Mutualists.</title>
        <authorList>
            <consortium name="DOE Joint Genome Institute"/>
            <consortium name="Mycorrhizal Genomics Consortium"/>
            <person name="Kohler A."/>
            <person name="Kuo A."/>
            <person name="Nagy L.G."/>
            <person name="Floudas D."/>
            <person name="Copeland A."/>
            <person name="Barry K.W."/>
            <person name="Cichocki N."/>
            <person name="Veneault-Fourrey C."/>
            <person name="LaButti K."/>
            <person name="Lindquist E.A."/>
            <person name="Lipzen A."/>
            <person name="Lundell T."/>
            <person name="Morin E."/>
            <person name="Murat C."/>
            <person name="Riley R."/>
            <person name="Ohm R."/>
            <person name="Sun H."/>
            <person name="Tunlid A."/>
            <person name="Henrissat B."/>
            <person name="Grigoriev I.V."/>
            <person name="Hibbett D.S."/>
            <person name="Martin F."/>
        </authorList>
    </citation>
    <scope>NUCLEOTIDE SEQUENCE [LARGE SCALE GENOMIC DNA]</scope>
    <source>
        <strain evidence="5">Foug A</strain>
    </source>
</reference>
<feature type="region of interest" description="Disordered" evidence="3">
    <location>
        <begin position="418"/>
        <end position="447"/>
    </location>
</feature>
<dbReference type="AlphaFoldDB" id="A0A0C3D5J5"/>
<dbReference type="OrthoDB" id="7340501at2759"/>
<evidence type="ECO:0000256" key="3">
    <source>
        <dbReference type="SAM" id="MobiDB-lite"/>
    </source>
</evidence>
<dbReference type="InParanoid" id="A0A0C3D5J5"/>
<organism evidence="4 5">
    <name type="scientific">Scleroderma citrinum Foug A</name>
    <dbReference type="NCBI Taxonomy" id="1036808"/>
    <lineage>
        <taxon>Eukaryota</taxon>
        <taxon>Fungi</taxon>
        <taxon>Dikarya</taxon>
        <taxon>Basidiomycota</taxon>
        <taxon>Agaricomycotina</taxon>
        <taxon>Agaricomycetes</taxon>
        <taxon>Agaricomycetidae</taxon>
        <taxon>Boletales</taxon>
        <taxon>Sclerodermatineae</taxon>
        <taxon>Sclerodermataceae</taxon>
        <taxon>Scleroderma</taxon>
    </lineage>
</organism>
<keyword evidence="2" id="KW-0175">Coiled coil</keyword>
<evidence type="ECO:0000256" key="2">
    <source>
        <dbReference type="SAM" id="Coils"/>
    </source>
</evidence>
<reference evidence="4 5" key="1">
    <citation type="submission" date="2014-04" db="EMBL/GenBank/DDBJ databases">
        <authorList>
            <consortium name="DOE Joint Genome Institute"/>
            <person name="Kuo A."/>
            <person name="Kohler A."/>
            <person name="Nagy L.G."/>
            <person name="Floudas D."/>
            <person name="Copeland A."/>
            <person name="Barry K.W."/>
            <person name="Cichocki N."/>
            <person name="Veneault-Fourrey C."/>
            <person name="LaButti K."/>
            <person name="Lindquist E.A."/>
            <person name="Lipzen A."/>
            <person name="Lundell T."/>
            <person name="Morin E."/>
            <person name="Murat C."/>
            <person name="Sun H."/>
            <person name="Tunlid A."/>
            <person name="Henrissat B."/>
            <person name="Grigoriev I.V."/>
            <person name="Hibbett D.S."/>
            <person name="Martin F."/>
            <person name="Nordberg H.P."/>
            <person name="Cantor M.N."/>
            <person name="Hua S.X."/>
        </authorList>
    </citation>
    <scope>NUCLEOTIDE SEQUENCE [LARGE SCALE GENOMIC DNA]</scope>
    <source>
        <strain evidence="4 5">Foug A</strain>
    </source>
</reference>
<accession>A0A0C3D5J5</accession>
<dbReference type="EMBL" id="KN822245">
    <property type="protein sequence ID" value="KIM51669.1"/>
    <property type="molecule type" value="Genomic_DNA"/>
</dbReference>
<dbReference type="SMART" id="SM00268">
    <property type="entry name" value="ACTIN"/>
    <property type="match status" value="1"/>
</dbReference>